<reference evidence="2" key="2">
    <citation type="submission" date="2015-01" db="EMBL/GenBank/DDBJ databases">
        <title>Evolutionary Origins and Diversification of the Mycorrhizal Mutualists.</title>
        <authorList>
            <consortium name="DOE Joint Genome Institute"/>
            <consortium name="Mycorrhizal Genomics Consortium"/>
            <person name="Kohler A."/>
            <person name="Kuo A."/>
            <person name="Nagy L.G."/>
            <person name="Floudas D."/>
            <person name="Copeland A."/>
            <person name="Barry K.W."/>
            <person name="Cichocki N."/>
            <person name="Veneault-Fourrey C."/>
            <person name="LaButti K."/>
            <person name="Lindquist E.A."/>
            <person name="Lipzen A."/>
            <person name="Lundell T."/>
            <person name="Morin E."/>
            <person name="Murat C."/>
            <person name="Riley R."/>
            <person name="Ohm R."/>
            <person name="Sun H."/>
            <person name="Tunlid A."/>
            <person name="Henrissat B."/>
            <person name="Grigoriev I.V."/>
            <person name="Hibbett D.S."/>
            <person name="Martin F."/>
        </authorList>
    </citation>
    <scope>NUCLEOTIDE SEQUENCE [LARGE SCALE GENOMIC DNA]</scope>
    <source>
        <strain evidence="2">UH-Slu-Lm8-n1</strain>
    </source>
</reference>
<dbReference type="HOGENOM" id="CLU_2819734_0_0_1"/>
<keyword evidence="2" id="KW-1185">Reference proteome</keyword>
<evidence type="ECO:0000313" key="1">
    <source>
        <dbReference type="EMBL" id="KIK43745.1"/>
    </source>
</evidence>
<accession>A0A0D0A1C2</accession>
<gene>
    <name evidence="1" type="ORF">CY34DRAFT_803485</name>
</gene>
<proteinExistence type="predicted"/>
<name>A0A0D0A1C2_9AGAM</name>
<evidence type="ECO:0000313" key="2">
    <source>
        <dbReference type="Proteomes" id="UP000054485"/>
    </source>
</evidence>
<reference evidence="1 2" key="1">
    <citation type="submission" date="2014-04" db="EMBL/GenBank/DDBJ databases">
        <authorList>
            <consortium name="DOE Joint Genome Institute"/>
            <person name="Kuo A."/>
            <person name="Ruytinx J."/>
            <person name="Rineau F."/>
            <person name="Colpaert J."/>
            <person name="Kohler A."/>
            <person name="Nagy L.G."/>
            <person name="Floudas D."/>
            <person name="Copeland A."/>
            <person name="Barry K.W."/>
            <person name="Cichocki N."/>
            <person name="Veneault-Fourrey C."/>
            <person name="LaButti K."/>
            <person name="Lindquist E.A."/>
            <person name="Lipzen A."/>
            <person name="Lundell T."/>
            <person name="Morin E."/>
            <person name="Murat C."/>
            <person name="Sun H."/>
            <person name="Tunlid A."/>
            <person name="Henrissat B."/>
            <person name="Grigoriev I.V."/>
            <person name="Hibbett D.S."/>
            <person name="Martin F."/>
            <person name="Nordberg H.P."/>
            <person name="Cantor M.N."/>
            <person name="Hua S.X."/>
        </authorList>
    </citation>
    <scope>NUCLEOTIDE SEQUENCE [LARGE SCALE GENOMIC DNA]</scope>
    <source>
        <strain evidence="1 2">UH-Slu-Lm8-n1</strain>
    </source>
</reference>
<dbReference type="InParanoid" id="A0A0D0A1C2"/>
<protein>
    <submittedName>
        <fullName evidence="1">Uncharacterized protein</fullName>
    </submittedName>
</protein>
<feature type="non-terminal residue" evidence="1">
    <location>
        <position position="1"/>
    </location>
</feature>
<sequence length="67" mass="7907">MIHRRFTYYLPISFDSTMPEIRAAPRQGHRCFVFFLEAITLRIAEFSERSAVWSVFQSLALVPHPQH</sequence>
<dbReference type="AlphaFoldDB" id="A0A0D0A1C2"/>
<dbReference type="Proteomes" id="UP000054485">
    <property type="component" value="Unassembled WGS sequence"/>
</dbReference>
<dbReference type="EMBL" id="KN835205">
    <property type="protein sequence ID" value="KIK43745.1"/>
    <property type="molecule type" value="Genomic_DNA"/>
</dbReference>
<organism evidence="1 2">
    <name type="scientific">Suillus luteus UH-Slu-Lm8-n1</name>
    <dbReference type="NCBI Taxonomy" id="930992"/>
    <lineage>
        <taxon>Eukaryota</taxon>
        <taxon>Fungi</taxon>
        <taxon>Dikarya</taxon>
        <taxon>Basidiomycota</taxon>
        <taxon>Agaricomycotina</taxon>
        <taxon>Agaricomycetes</taxon>
        <taxon>Agaricomycetidae</taxon>
        <taxon>Boletales</taxon>
        <taxon>Suillineae</taxon>
        <taxon>Suillaceae</taxon>
        <taxon>Suillus</taxon>
    </lineage>
</organism>